<feature type="domain" description="Ig-like" evidence="7">
    <location>
        <begin position="271"/>
        <end position="353"/>
    </location>
</feature>
<keyword evidence="1" id="KW-0732">Signal</keyword>
<evidence type="ECO:0000313" key="8">
    <source>
        <dbReference type="Ensembl" id="ENSOGAP00000011265.2"/>
    </source>
</evidence>
<dbReference type="GeneTree" id="ENSGT01130000278319"/>
<feature type="domain" description="Ig-like" evidence="7">
    <location>
        <begin position="449"/>
        <end position="529"/>
    </location>
</feature>
<dbReference type="Gene3D" id="2.60.40.10">
    <property type="entry name" value="Immunoglobulins"/>
    <property type="match status" value="6"/>
</dbReference>
<keyword evidence="4" id="KW-0393">Immunoglobulin domain</keyword>
<dbReference type="InterPro" id="IPR003598">
    <property type="entry name" value="Ig_sub2"/>
</dbReference>
<dbReference type="EMBL" id="AAQR03153350">
    <property type="status" value="NOT_ANNOTATED_CDS"/>
    <property type="molecule type" value="Genomic_DNA"/>
</dbReference>
<keyword evidence="9" id="KW-1185">Reference proteome</keyword>
<dbReference type="FunCoup" id="H0X789">
    <property type="interactions" value="61"/>
</dbReference>
<dbReference type="PANTHER" id="PTHR44337">
    <property type="entry name" value="CARCINOEMBRYONIC ANTIGEN-RELATED CELL ADHESION MOLECULE 8"/>
    <property type="match status" value="1"/>
</dbReference>
<dbReference type="InterPro" id="IPR052598">
    <property type="entry name" value="IgSF_CEA-related"/>
</dbReference>
<dbReference type="EMBL" id="AAQR03153351">
    <property type="status" value="NOT_ANNOTATED_CDS"/>
    <property type="molecule type" value="Genomic_DNA"/>
</dbReference>
<dbReference type="FunFam" id="2.60.40.10:FF:000244">
    <property type="entry name" value="carcinoembryonic antigen-related cell adhesion molecule 16"/>
    <property type="match status" value="3"/>
</dbReference>
<dbReference type="STRING" id="30611.ENSOGAP00000011265"/>
<feature type="domain" description="Ig-like" evidence="7">
    <location>
        <begin position="5"/>
        <end position="88"/>
    </location>
</feature>
<dbReference type="EMBL" id="AAQR03153356">
    <property type="status" value="NOT_ANNOTATED_CDS"/>
    <property type="molecule type" value="Genomic_DNA"/>
</dbReference>
<name>H0X789_OTOGA</name>
<organism evidence="8 9">
    <name type="scientific">Otolemur garnettii</name>
    <name type="common">Small-eared galago</name>
    <name type="synonym">Garnett's greater bushbaby</name>
    <dbReference type="NCBI Taxonomy" id="30611"/>
    <lineage>
        <taxon>Eukaryota</taxon>
        <taxon>Metazoa</taxon>
        <taxon>Chordata</taxon>
        <taxon>Craniata</taxon>
        <taxon>Vertebrata</taxon>
        <taxon>Euteleostomi</taxon>
        <taxon>Mammalia</taxon>
        <taxon>Eutheria</taxon>
        <taxon>Euarchontoglires</taxon>
        <taxon>Primates</taxon>
        <taxon>Strepsirrhini</taxon>
        <taxon>Lorisiformes</taxon>
        <taxon>Galagidae</taxon>
        <taxon>Otolemur</taxon>
    </lineage>
</organism>
<dbReference type="GO" id="GO:0009986">
    <property type="term" value="C:cell surface"/>
    <property type="evidence" value="ECO:0007669"/>
    <property type="project" value="TreeGrafter"/>
</dbReference>
<dbReference type="PROSITE" id="PS50835">
    <property type="entry name" value="IG_LIKE"/>
    <property type="match status" value="6"/>
</dbReference>
<evidence type="ECO:0000313" key="9">
    <source>
        <dbReference type="Proteomes" id="UP000005225"/>
    </source>
</evidence>
<dbReference type="Pfam" id="PF13895">
    <property type="entry name" value="Ig_2"/>
    <property type="match status" value="3"/>
</dbReference>
<dbReference type="InterPro" id="IPR013783">
    <property type="entry name" value="Ig-like_fold"/>
</dbReference>
<evidence type="ECO:0000259" key="7">
    <source>
        <dbReference type="PROSITE" id="PS50835"/>
    </source>
</evidence>
<dbReference type="EMBL" id="AAQR03153354">
    <property type="status" value="NOT_ANNOTATED_CDS"/>
    <property type="molecule type" value="Genomic_DNA"/>
</dbReference>
<dbReference type="CDD" id="cd20948">
    <property type="entry name" value="IgC2_CEACAM5-like"/>
    <property type="match status" value="3"/>
</dbReference>
<dbReference type="GO" id="GO:0007157">
    <property type="term" value="P:heterophilic cell-cell adhesion via plasma membrane cell adhesion molecules"/>
    <property type="evidence" value="ECO:0007669"/>
    <property type="project" value="TreeGrafter"/>
</dbReference>
<dbReference type="OMA" id="CENRNPV"/>
<reference evidence="8" key="3">
    <citation type="submission" date="2025-09" db="UniProtKB">
        <authorList>
            <consortium name="Ensembl"/>
        </authorList>
    </citation>
    <scope>IDENTIFICATION</scope>
</reference>
<evidence type="ECO:0000256" key="5">
    <source>
        <dbReference type="ARBA" id="ARBA00038222"/>
    </source>
</evidence>
<dbReference type="Ensembl" id="ENSOGAT00000012578.2">
    <property type="protein sequence ID" value="ENSOGAP00000011265.2"/>
    <property type="gene ID" value="ENSOGAG00000012575.2"/>
</dbReference>
<proteinExistence type="inferred from homology"/>
<dbReference type="PANTHER" id="PTHR44337:SF20">
    <property type="entry name" value="CARCINOEMBRYONIC ANTIGEN-RELATED CELL ADHESION MOLECULE 5-RELATED"/>
    <property type="match status" value="1"/>
</dbReference>
<keyword evidence="2" id="KW-1015">Disulfide bond</keyword>
<dbReference type="Proteomes" id="UP000005225">
    <property type="component" value="Unassembled WGS sequence"/>
</dbReference>
<dbReference type="EMBL" id="AAQR03153353">
    <property type="status" value="NOT_ANNOTATED_CDS"/>
    <property type="molecule type" value="Genomic_DNA"/>
</dbReference>
<dbReference type="SMART" id="SM00408">
    <property type="entry name" value="IGc2"/>
    <property type="match status" value="6"/>
</dbReference>
<dbReference type="EMBL" id="AAQR03153352">
    <property type="status" value="NOT_ANNOTATED_CDS"/>
    <property type="molecule type" value="Genomic_DNA"/>
</dbReference>
<dbReference type="EMBL" id="AAQR03153349">
    <property type="status" value="NOT_ANNOTATED_CDS"/>
    <property type="molecule type" value="Genomic_DNA"/>
</dbReference>
<accession>H0X789</accession>
<evidence type="ECO:0000256" key="2">
    <source>
        <dbReference type="ARBA" id="ARBA00023157"/>
    </source>
</evidence>
<dbReference type="Pfam" id="PF13927">
    <property type="entry name" value="Ig_3"/>
    <property type="match status" value="3"/>
</dbReference>
<dbReference type="InterPro" id="IPR003599">
    <property type="entry name" value="Ig_sub"/>
</dbReference>
<dbReference type="InterPro" id="IPR036179">
    <property type="entry name" value="Ig-like_dom_sf"/>
</dbReference>
<reference evidence="8" key="2">
    <citation type="submission" date="2025-08" db="UniProtKB">
        <authorList>
            <consortium name="Ensembl"/>
        </authorList>
    </citation>
    <scope>IDENTIFICATION</scope>
</reference>
<dbReference type="SMART" id="SM00409">
    <property type="entry name" value="IG"/>
    <property type="match status" value="6"/>
</dbReference>
<dbReference type="eggNOG" id="ENOG502RXPD">
    <property type="taxonomic scope" value="Eukaryota"/>
</dbReference>
<evidence type="ECO:0000256" key="3">
    <source>
        <dbReference type="ARBA" id="ARBA00023180"/>
    </source>
</evidence>
<dbReference type="FunFam" id="2.60.40.10:FF:000517">
    <property type="entry name" value="Carcinoembryonic antigen-related cell adhesion molecule 1"/>
    <property type="match status" value="1"/>
</dbReference>
<sequence length="558" mass="60036">ELTKPSITSNNSNPVENKDSVDLTCEPAAQDVTYLWWLNNQSLPVNSRLSPDNRTLTLLNVTRDESGPFVCETWNPVSTNRSDPFTLNVLYGPDAPTISPPGSLYILGANLNLSCHADSNPPANYSWLINGSFLQDTKELFTPGITVEHSGSYACHAHNSATGLNATTVKNIMCTAEFSRPFITSNNSNPVENKDSVALICEPVMENVTYLWWLNNQSLPVSSSQQLSPDNSSLTFLSVTRNESGPFVCATQTPESTNRSDPFTLNVLYGPDVPTISPPESYYHPGANLTLSCHADSNPPAQYSWFIDGRPQQATQELFIASVTVNNSGSYACVAQNPATGRNGTTVKTITVSAELPRPFITSNNSNPVENKDSVALTCEPAAQNVTYLWWLNNQNLPVSPRLQLSPDNSTLTLLSVTRSDSGPFVCETRNPVSAKSSDPFTLNVLYGPDTPTISPPESSYISGANLNLSCHADSNPPANYSWLINERSRRDTQVLFIPGITTKDSGSYACRAHNSATGLSVTAVKKITVSVPGSSPGLSAAATVGIVIGVLARVALI</sequence>
<feature type="domain" description="Ig-like" evidence="7">
    <location>
        <begin position="357"/>
        <end position="444"/>
    </location>
</feature>
<dbReference type="CDD" id="cd05740">
    <property type="entry name" value="IgI_hCEACAM_2_4_6_like"/>
    <property type="match status" value="3"/>
</dbReference>
<keyword evidence="3" id="KW-0325">Glycoprotein</keyword>
<dbReference type="EMBL" id="AAQR03153355">
    <property type="status" value="NOT_ANNOTATED_CDS"/>
    <property type="molecule type" value="Genomic_DNA"/>
</dbReference>
<protein>
    <recommendedName>
        <fullName evidence="7">Ig-like domain-containing protein</fullName>
    </recommendedName>
</protein>
<dbReference type="SUPFAM" id="SSF48726">
    <property type="entry name" value="Immunoglobulin"/>
    <property type="match status" value="6"/>
</dbReference>
<evidence type="ECO:0000256" key="4">
    <source>
        <dbReference type="ARBA" id="ARBA00023319"/>
    </source>
</evidence>
<feature type="domain" description="Ig-like" evidence="7">
    <location>
        <begin position="93"/>
        <end position="170"/>
    </location>
</feature>
<dbReference type="InterPro" id="IPR007110">
    <property type="entry name" value="Ig-like_dom"/>
</dbReference>
<dbReference type="HOGENOM" id="CLU_024555_7_0_1"/>
<evidence type="ECO:0000256" key="6">
    <source>
        <dbReference type="SAM" id="MobiDB-lite"/>
    </source>
</evidence>
<feature type="region of interest" description="Disordered" evidence="6">
    <location>
        <begin position="1"/>
        <end position="20"/>
    </location>
</feature>
<dbReference type="AlphaFoldDB" id="H0X789"/>
<evidence type="ECO:0000256" key="1">
    <source>
        <dbReference type="ARBA" id="ARBA00022729"/>
    </source>
</evidence>
<feature type="domain" description="Ig-like" evidence="7">
    <location>
        <begin position="181"/>
        <end position="266"/>
    </location>
</feature>
<dbReference type="InParanoid" id="H0X789"/>
<reference evidence="9" key="1">
    <citation type="submission" date="2011-03" db="EMBL/GenBank/DDBJ databases">
        <title>Version 3 of the genome sequence of Otolemur garnettii (Bushbaby).</title>
        <authorList>
            <consortium name="The Broad Institute Genome Sequencing Platform"/>
            <person name="Di Palma F."/>
            <person name="Johnson J."/>
            <person name="Lander E.S."/>
            <person name="Lindblad-Toh K."/>
            <person name="Jaffe D.B."/>
            <person name="Gnerre S."/>
            <person name="MacCallum I."/>
            <person name="Przybylski D."/>
            <person name="Ribeiro F.J."/>
            <person name="Burton J.N."/>
            <person name="Walker B.J."/>
            <person name="Sharpe T."/>
            <person name="Hall G."/>
        </authorList>
    </citation>
    <scope>NUCLEOTIDE SEQUENCE [LARGE SCALE GENOMIC DNA]</scope>
</reference>
<feature type="compositionally biased region" description="Polar residues" evidence="6">
    <location>
        <begin position="1"/>
        <end position="15"/>
    </location>
</feature>
<comment type="similarity">
    <text evidence="5">Belongs to the immunoglobulin superfamily. CEA family.</text>
</comment>